<keyword evidence="1" id="KW-0812">Transmembrane</keyword>
<keyword evidence="1" id="KW-0472">Membrane</keyword>
<reference evidence="2 3" key="1">
    <citation type="submission" date="2019-05" db="EMBL/GenBank/DDBJ databases">
        <title>Thiomicrorhabdus sediminis sp. nov, a novel sulfur-oxidizing bacterium isolated from coastal sediment.</title>
        <authorList>
            <person name="Liu X."/>
        </authorList>
    </citation>
    <scope>NUCLEOTIDE SEQUENCE [LARGE SCALE GENOMIC DNA]</scope>
    <source>
        <strain evidence="2 3">G1</strain>
    </source>
</reference>
<sequence length="108" mass="12420">MILEKKNSLFILLAWISGAFGAFLGLTLDPLWFARFGSLVVLFAAMSEYSLLHGELNRLYDRLEDHNSLKEVEDLTPSKWHQKKVWVTHITLIIGTLIWGFGDLILKF</sequence>
<gene>
    <name evidence="2" type="ORF">FE785_03750</name>
</gene>
<proteinExistence type="predicted"/>
<dbReference type="RefSeq" id="WP_138564490.1">
    <property type="nucleotide sequence ID" value="NZ_CP040602.1"/>
</dbReference>
<feature type="transmembrane region" description="Helical" evidence="1">
    <location>
        <begin position="31"/>
        <end position="52"/>
    </location>
</feature>
<dbReference type="KEGG" id="thig:FE785_03750"/>
<keyword evidence="3" id="KW-1185">Reference proteome</keyword>
<evidence type="ECO:0000256" key="1">
    <source>
        <dbReference type="SAM" id="Phobius"/>
    </source>
</evidence>
<name>A0A4V1HHQ2_9GAMM</name>
<protein>
    <submittedName>
        <fullName evidence="2">Uncharacterized protein</fullName>
    </submittedName>
</protein>
<dbReference type="EMBL" id="CP040602">
    <property type="protein sequence ID" value="QCU89813.1"/>
    <property type="molecule type" value="Genomic_DNA"/>
</dbReference>
<accession>A0A4V1HHQ2</accession>
<dbReference type="AlphaFoldDB" id="A0A4V1HHQ2"/>
<keyword evidence="1" id="KW-1133">Transmembrane helix</keyword>
<evidence type="ECO:0000313" key="2">
    <source>
        <dbReference type="EMBL" id="QCU89813.1"/>
    </source>
</evidence>
<dbReference type="OrthoDB" id="1444708at2"/>
<organism evidence="2 3">
    <name type="scientific">Thiomicrorhabdus sediminis</name>
    <dbReference type="NCBI Taxonomy" id="2580412"/>
    <lineage>
        <taxon>Bacteria</taxon>
        <taxon>Pseudomonadati</taxon>
        <taxon>Pseudomonadota</taxon>
        <taxon>Gammaproteobacteria</taxon>
        <taxon>Thiotrichales</taxon>
        <taxon>Piscirickettsiaceae</taxon>
        <taxon>Thiomicrorhabdus</taxon>
    </lineage>
</organism>
<evidence type="ECO:0000313" key="3">
    <source>
        <dbReference type="Proteomes" id="UP000304864"/>
    </source>
</evidence>
<dbReference type="Proteomes" id="UP000304864">
    <property type="component" value="Chromosome"/>
</dbReference>
<feature type="transmembrane region" description="Helical" evidence="1">
    <location>
        <begin position="85"/>
        <end position="106"/>
    </location>
</feature>